<dbReference type="Pfam" id="PF08818">
    <property type="entry name" value="DUF1801"/>
    <property type="match status" value="1"/>
</dbReference>
<evidence type="ECO:0000313" key="2">
    <source>
        <dbReference type="EMBL" id="TCZ72211.1"/>
    </source>
</evidence>
<keyword evidence="3" id="KW-1185">Reference proteome</keyword>
<feature type="domain" description="YdhG-like" evidence="1">
    <location>
        <begin position="19"/>
        <end position="135"/>
    </location>
</feature>
<comment type="caution">
    <text evidence="2">The sequence shown here is derived from an EMBL/GenBank/DDBJ whole genome shotgun (WGS) entry which is preliminary data.</text>
</comment>
<dbReference type="EMBL" id="SKFH01000011">
    <property type="protein sequence ID" value="TCZ72211.1"/>
    <property type="molecule type" value="Genomic_DNA"/>
</dbReference>
<dbReference type="Gene3D" id="3.90.1150.200">
    <property type="match status" value="1"/>
</dbReference>
<protein>
    <submittedName>
        <fullName evidence="2">DUF1801 domain-containing protein</fullName>
    </submittedName>
</protein>
<dbReference type="RefSeq" id="WP_131851825.1">
    <property type="nucleotide sequence ID" value="NZ_SKFH01000011.1"/>
</dbReference>
<gene>
    <name evidence="2" type="ORF">E0486_08960</name>
</gene>
<proteinExistence type="predicted"/>
<dbReference type="AlphaFoldDB" id="A0A4R4DZU0"/>
<dbReference type="SUPFAM" id="SSF159888">
    <property type="entry name" value="YdhG-like"/>
    <property type="match status" value="1"/>
</dbReference>
<organism evidence="2 3">
    <name type="scientific">Flaviaesturariibacter aridisoli</name>
    <dbReference type="NCBI Taxonomy" id="2545761"/>
    <lineage>
        <taxon>Bacteria</taxon>
        <taxon>Pseudomonadati</taxon>
        <taxon>Bacteroidota</taxon>
        <taxon>Chitinophagia</taxon>
        <taxon>Chitinophagales</taxon>
        <taxon>Chitinophagaceae</taxon>
        <taxon>Flaviaestuariibacter</taxon>
    </lineage>
</organism>
<evidence type="ECO:0000313" key="3">
    <source>
        <dbReference type="Proteomes" id="UP000295164"/>
    </source>
</evidence>
<evidence type="ECO:0000259" key="1">
    <source>
        <dbReference type="Pfam" id="PF08818"/>
    </source>
</evidence>
<dbReference type="InterPro" id="IPR014922">
    <property type="entry name" value="YdhG-like"/>
</dbReference>
<sequence length="153" mass="17936">MTSSAPTVNEYLAHLPEDRQPAMERLFETLQKHLHKGFEPRMAYGMITWVVPHSTYPAGYHCDPKLALPFISIASQKNFIALYHMGIYADKKLHDWFVAEYPKHSKTKLDMGKSCIRFKKPEQIPFDLVQQLVEKMSPQQWIEAYERGLKRDR</sequence>
<accession>A0A4R4DZU0</accession>
<reference evidence="2 3" key="1">
    <citation type="submission" date="2019-03" db="EMBL/GenBank/DDBJ databases">
        <authorList>
            <person name="Kim M.K.M."/>
        </authorList>
    </citation>
    <scope>NUCLEOTIDE SEQUENCE [LARGE SCALE GENOMIC DNA]</scope>
    <source>
        <strain evidence="2 3">17J68-15</strain>
    </source>
</reference>
<dbReference type="Proteomes" id="UP000295164">
    <property type="component" value="Unassembled WGS sequence"/>
</dbReference>
<dbReference type="OrthoDB" id="9813231at2"/>
<name>A0A4R4DZU0_9BACT</name>